<reference evidence="2" key="2">
    <citation type="journal article" date="2014" name="PLoS ONE">
        <title>Genome and Transcriptome Analysis of the Fungal Pathogen Fusarium oxysporum f. sp. cubense Causing Banana Vascular Wilt Disease.</title>
        <authorList>
            <person name="Guo L."/>
            <person name="Han L."/>
            <person name="Yang L."/>
            <person name="Zeng H."/>
            <person name="Fan D."/>
            <person name="Zhu Y."/>
            <person name="Feng Y."/>
            <person name="Wang G."/>
            <person name="Peng C."/>
            <person name="Jiang X."/>
            <person name="Zhou D."/>
            <person name="Ni P."/>
            <person name="Liang C."/>
            <person name="Liu L."/>
            <person name="Wang J."/>
            <person name="Mao C."/>
            <person name="Fang X."/>
            <person name="Peng M."/>
            <person name="Huang J."/>
        </authorList>
    </citation>
    <scope>NUCLEOTIDE SEQUENCE [LARGE SCALE GENOMIC DNA]</scope>
    <source>
        <strain evidence="2">race 4</strain>
    </source>
</reference>
<dbReference type="SUPFAM" id="SSF102405">
    <property type="entry name" value="MCP/YpsA-like"/>
    <property type="match status" value="1"/>
</dbReference>
<name>N1R7T6_FUSC4</name>
<evidence type="ECO:0000313" key="1">
    <source>
        <dbReference type="EMBL" id="EMT61124.1"/>
    </source>
</evidence>
<dbReference type="PANTHER" id="PTHR31223:SF70">
    <property type="entry name" value="LOG FAMILY PROTEIN YJL055W"/>
    <property type="match status" value="1"/>
</dbReference>
<protein>
    <submittedName>
        <fullName evidence="1">Uncharacterized protein</fullName>
    </submittedName>
</protein>
<organism evidence="1 2">
    <name type="scientific">Fusarium oxysporum f. sp. cubense (strain race 4)</name>
    <name type="common">Panama disease fungus</name>
    <dbReference type="NCBI Taxonomy" id="2502994"/>
    <lineage>
        <taxon>Eukaryota</taxon>
        <taxon>Fungi</taxon>
        <taxon>Dikarya</taxon>
        <taxon>Ascomycota</taxon>
        <taxon>Pezizomycotina</taxon>
        <taxon>Sordariomycetes</taxon>
        <taxon>Hypocreomycetidae</taxon>
        <taxon>Hypocreales</taxon>
        <taxon>Nectriaceae</taxon>
        <taxon>Fusarium</taxon>
        <taxon>Fusarium oxysporum species complex</taxon>
    </lineage>
</organism>
<sequence>MTCTHKPAVAIFGPTASVPHPSSYQQLIETRGDSMVKQGLLAELRTKAPEKTLLQGAPDSNRGVWKAIGYPEFYPYLDYDGTSDIKREGWSRLTIASGGSSSGNDPSHVEAAKELSLELHRNSIVLIYGCGTTRLMGAAASTLVEVSGPSSVHGIVPAALAKFEEKDTGQSHMSKFGSCTVMRDMHTRKRLMIEAVLNEGPESRFVALSGGYGTMEELLEIATWY</sequence>
<dbReference type="EMBL" id="KB726996">
    <property type="protein sequence ID" value="EMT61124.1"/>
    <property type="molecule type" value="Genomic_DNA"/>
</dbReference>
<dbReference type="GO" id="GO:0009691">
    <property type="term" value="P:cytokinin biosynthetic process"/>
    <property type="evidence" value="ECO:0007669"/>
    <property type="project" value="TreeGrafter"/>
</dbReference>
<dbReference type="HOGENOM" id="CLU_1229976_0_0_1"/>
<dbReference type="GO" id="GO:0005829">
    <property type="term" value="C:cytosol"/>
    <property type="evidence" value="ECO:0007669"/>
    <property type="project" value="TreeGrafter"/>
</dbReference>
<dbReference type="STRING" id="1229665.N1R7T6"/>
<dbReference type="Gene3D" id="3.40.50.300">
    <property type="entry name" value="P-loop containing nucleotide triphosphate hydrolases"/>
    <property type="match status" value="1"/>
</dbReference>
<keyword evidence="2" id="KW-1185">Reference proteome</keyword>
<proteinExistence type="predicted"/>
<evidence type="ECO:0000313" key="2">
    <source>
        <dbReference type="Proteomes" id="UP000016929"/>
    </source>
</evidence>
<dbReference type="Gene3D" id="3.40.50.450">
    <property type="match status" value="1"/>
</dbReference>
<dbReference type="GO" id="GO:0016799">
    <property type="term" value="F:hydrolase activity, hydrolyzing N-glycosyl compounds"/>
    <property type="evidence" value="ECO:0007669"/>
    <property type="project" value="TreeGrafter"/>
</dbReference>
<dbReference type="InterPro" id="IPR027417">
    <property type="entry name" value="P-loop_NTPase"/>
</dbReference>
<dbReference type="Pfam" id="PF01715">
    <property type="entry name" value="IPPT"/>
    <property type="match status" value="1"/>
</dbReference>
<dbReference type="PANTHER" id="PTHR31223">
    <property type="entry name" value="LOG FAMILY PROTEIN YJL055W"/>
    <property type="match status" value="1"/>
</dbReference>
<accession>N1R7T6</accession>
<dbReference type="Proteomes" id="UP000016929">
    <property type="component" value="Unassembled WGS sequence"/>
</dbReference>
<gene>
    <name evidence="1" type="ORF">FOC4_g10014167</name>
</gene>
<dbReference type="Pfam" id="PF03641">
    <property type="entry name" value="Lysine_decarbox"/>
    <property type="match status" value="1"/>
</dbReference>
<dbReference type="InterPro" id="IPR031100">
    <property type="entry name" value="LOG_fam"/>
</dbReference>
<dbReference type="AlphaFoldDB" id="N1R7T6"/>
<reference evidence="2" key="1">
    <citation type="submission" date="2012-09" db="EMBL/GenBank/DDBJ databases">
        <title>Genome sequencing and comparative transcriptomics of race 1 and race 4 of banana pathogen: Fusarium oxysporum f. sp. cubense.</title>
        <authorList>
            <person name="Fang X."/>
            <person name="Huang J."/>
        </authorList>
    </citation>
    <scope>NUCLEOTIDE SEQUENCE [LARGE SCALE GENOMIC DNA]</scope>
    <source>
        <strain evidence="2">race 4</strain>
    </source>
</reference>